<dbReference type="RefSeq" id="WP_211936309.1">
    <property type="nucleotide sequence ID" value="NZ_CP073078.1"/>
</dbReference>
<dbReference type="Proteomes" id="UP000676409">
    <property type="component" value="Chromosome"/>
</dbReference>
<proteinExistence type="predicted"/>
<dbReference type="AlphaFoldDB" id="A0A975FWK0"/>
<evidence type="ECO:0000313" key="3">
    <source>
        <dbReference type="Proteomes" id="UP000676409"/>
    </source>
</evidence>
<evidence type="ECO:0000313" key="2">
    <source>
        <dbReference type="EMBL" id="QUD86257.1"/>
    </source>
</evidence>
<gene>
    <name evidence="2" type="ORF">KCG34_14235</name>
</gene>
<protein>
    <submittedName>
        <fullName evidence="2">Uncharacterized protein</fullName>
    </submittedName>
</protein>
<sequence>MKTIRNLFVALVVLGLIGGGLYGWWALDLRWRPHVITKNQAEIGKLLQGAGWVSPGLSGPKLYLITYRDSFDGTRYQESEFARLQAKGVDTRVIVVARPDLNGQPKSTPAERSTVAEIWVNRGWDLYQKWNAAPTDSWPAKGIPAADGDVARSAVVEVGRDLVERLTPLLKRSGVRFDYPTLVWWAKDGTMKAVSGAKPQTYGAIRKDLGAE</sequence>
<name>A0A975FWK0_9CAUL</name>
<reference evidence="2" key="1">
    <citation type="submission" date="2021-04" db="EMBL/GenBank/DDBJ databases">
        <title>The complete genome sequence of Caulobacter sp. S6.</title>
        <authorList>
            <person name="Tang Y."/>
            <person name="Ouyang W."/>
            <person name="Liu Q."/>
            <person name="Huang B."/>
            <person name="Guo Z."/>
            <person name="Lei P."/>
        </authorList>
    </citation>
    <scope>NUCLEOTIDE SEQUENCE</scope>
    <source>
        <strain evidence="2">S6</strain>
    </source>
</reference>
<evidence type="ECO:0000256" key="1">
    <source>
        <dbReference type="SAM" id="Phobius"/>
    </source>
</evidence>
<keyword evidence="1" id="KW-0812">Transmembrane</keyword>
<keyword evidence="1" id="KW-0472">Membrane</keyword>
<keyword evidence="1" id="KW-1133">Transmembrane helix</keyword>
<feature type="transmembrane region" description="Helical" evidence="1">
    <location>
        <begin position="7"/>
        <end position="27"/>
    </location>
</feature>
<dbReference type="KEGG" id="caul:KCG34_14235"/>
<dbReference type="EMBL" id="CP073078">
    <property type="protein sequence ID" value="QUD86257.1"/>
    <property type="molecule type" value="Genomic_DNA"/>
</dbReference>
<keyword evidence="3" id="KW-1185">Reference proteome</keyword>
<organism evidence="2 3">
    <name type="scientific">Phenylobacterium montanum</name>
    <dbReference type="NCBI Taxonomy" id="2823693"/>
    <lineage>
        <taxon>Bacteria</taxon>
        <taxon>Pseudomonadati</taxon>
        <taxon>Pseudomonadota</taxon>
        <taxon>Alphaproteobacteria</taxon>
        <taxon>Caulobacterales</taxon>
        <taxon>Caulobacteraceae</taxon>
        <taxon>Phenylobacterium</taxon>
    </lineage>
</organism>
<accession>A0A975FWK0</accession>